<sequence length="108" mass="11319">MKFTLAFLLALPALSLAQPVAVDEPSTTSAVATPTATPDLSVCEEQAGGYSRYCARCEPLCAGRAGDVYAQCLFSVFTAVNYNDSQCWQHGGNDCANKAVDKVCGTSS</sequence>
<keyword evidence="3" id="KW-1185">Reference proteome</keyword>
<keyword evidence="1" id="KW-0732">Signal</keyword>
<feature type="chain" id="PRO_5040167666" evidence="1">
    <location>
        <begin position="18"/>
        <end position="108"/>
    </location>
</feature>
<dbReference type="Proteomes" id="UP000775872">
    <property type="component" value="Unassembled WGS sequence"/>
</dbReference>
<feature type="signal peptide" evidence="1">
    <location>
        <begin position="1"/>
        <end position="17"/>
    </location>
</feature>
<gene>
    <name evidence="2" type="ORF">CSOL1703_00015574</name>
</gene>
<protein>
    <submittedName>
        <fullName evidence="2">Uncharacterized protein</fullName>
    </submittedName>
</protein>
<proteinExistence type="predicted"/>
<evidence type="ECO:0000256" key="1">
    <source>
        <dbReference type="SAM" id="SignalP"/>
    </source>
</evidence>
<evidence type="ECO:0000313" key="2">
    <source>
        <dbReference type="EMBL" id="CAH0052450.1"/>
    </source>
</evidence>
<accession>A0A9P0EM58</accession>
<dbReference type="EMBL" id="CABFOC020000044">
    <property type="protein sequence ID" value="CAH0052450.1"/>
    <property type="molecule type" value="Genomic_DNA"/>
</dbReference>
<organism evidence="2 3">
    <name type="scientific">Clonostachys solani</name>
    <dbReference type="NCBI Taxonomy" id="160281"/>
    <lineage>
        <taxon>Eukaryota</taxon>
        <taxon>Fungi</taxon>
        <taxon>Dikarya</taxon>
        <taxon>Ascomycota</taxon>
        <taxon>Pezizomycotina</taxon>
        <taxon>Sordariomycetes</taxon>
        <taxon>Hypocreomycetidae</taxon>
        <taxon>Hypocreales</taxon>
        <taxon>Bionectriaceae</taxon>
        <taxon>Clonostachys</taxon>
    </lineage>
</organism>
<dbReference type="OrthoDB" id="2281372at2759"/>
<name>A0A9P0EM58_9HYPO</name>
<dbReference type="AlphaFoldDB" id="A0A9P0EM58"/>
<evidence type="ECO:0000313" key="3">
    <source>
        <dbReference type="Proteomes" id="UP000775872"/>
    </source>
</evidence>
<comment type="caution">
    <text evidence="2">The sequence shown here is derived from an EMBL/GenBank/DDBJ whole genome shotgun (WGS) entry which is preliminary data.</text>
</comment>
<reference evidence="2" key="1">
    <citation type="submission" date="2021-10" db="EMBL/GenBank/DDBJ databases">
        <authorList>
            <person name="Piombo E."/>
        </authorList>
    </citation>
    <scope>NUCLEOTIDE SEQUENCE</scope>
</reference>